<keyword evidence="1" id="KW-0732">Signal</keyword>
<dbReference type="Proteomes" id="UP000294498">
    <property type="component" value="Unassembled WGS sequence"/>
</dbReference>
<dbReference type="Pfam" id="PF11138">
    <property type="entry name" value="DUF2911"/>
    <property type="match status" value="1"/>
</dbReference>
<evidence type="ECO:0000313" key="3">
    <source>
        <dbReference type="Proteomes" id="UP000294498"/>
    </source>
</evidence>
<dbReference type="Gene3D" id="1.25.40.10">
    <property type="entry name" value="Tetratricopeptide repeat domain"/>
    <property type="match status" value="1"/>
</dbReference>
<feature type="chain" id="PRO_5020507178" evidence="1">
    <location>
        <begin position="20"/>
        <end position="370"/>
    </location>
</feature>
<name>A0A4R8DU02_9BACT</name>
<dbReference type="EMBL" id="SODV01000001">
    <property type="protein sequence ID" value="TDX00611.1"/>
    <property type="molecule type" value="Genomic_DNA"/>
</dbReference>
<dbReference type="InterPro" id="IPR011990">
    <property type="entry name" value="TPR-like_helical_dom_sf"/>
</dbReference>
<dbReference type="RefSeq" id="WP_246073559.1">
    <property type="nucleotide sequence ID" value="NZ_SODV01000001.1"/>
</dbReference>
<evidence type="ECO:0000313" key="2">
    <source>
        <dbReference type="EMBL" id="TDX00611.1"/>
    </source>
</evidence>
<sequence length="370" mass="40886">MKLTMICGVLALLPVFTMAQSLPLTMKPDGGNKRASVAETIGITDVSIHYDRPGVKGRDGKIWGQLVPVGFYDQGFGPSKASPWRAGANENTTISFSTDVTINGQPLPAGKYGFFVAYGPDECTLIFSKNYTSWGSFFYNDNEDALRVKVKPVALDHKVEWLRYEFTDETDNSATVALEWEKLLIPFTVSVDYVQTQLAQMRKELRTERGFTWFAWNQAAAWCAQNHTNLEEASLWADSSVGPNFGGSSSFTAWSTKADILNQLGKTAEAAEVMKKALPLGSMAELHQYGRQLLTEKKPKEALEVFTVNYKKNPGQFTTLMGMARGLSANGNYKEALKYATEAQPLAPDPGNKVHVQDVIDKLKNGQDIN</sequence>
<dbReference type="SUPFAM" id="SSF48452">
    <property type="entry name" value="TPR-like"/>
    <property type="match status" value="1"/>
</dbReference>
<protein>
    <submittedName>
        <fullName evidence="2">DUF2911 family protein</fullName>
    </submittedName>
</protein>
<dbReference type="AlphaFoldDB" id="A0A4R8DU02"/>
<dbReference type="InterPro" id="IPR021314">
    <property type="entry name" value="DUF2911"/>
</dbReference>
<feature type="signal peptide" evidence="1">
    <location>
        <begin position="1"/>
        <end position="19"/>
    </location>
</feature>
<comment type="caution">
    <text evidence="2">The sequence shown here is derived from an EMBL/GenBank/DDBJ whole genome shotgun (WGS) entry which is preliminary data.</text>
</comment>
<accession>A0A4R8DU02</accession>
<proteinExistence type="predicted"/>
<reference evidence="2 3" key="1">
    <citation type="submission" date="2019-03" db="EMBL/GenBank/DDBJ databases">
        <title>Genomic Encyclopedia of Type Strains, Phase IV (KMG-IV): sequencing the most valuable type-strain genomes for metagenomic binning, comparative biology and taxonomic classification.</title>
        <authorList>
            <person name="Goeker M."/>
        </authorList>
    </citation>
    <scope>NUCLEOTIDE SEQUENCE [LARGE SCALE GENOMIC DNA]</scope>
    <source>
        <strain evidence="2 3">DSM 100059</strain>
    </source>
</reference>
<keyword evidence="3" id="KW-1185">Reference proteome</keyword>
<evidence type="ECO:0000256" key="1">
    <source>
        <dbReference type="SAM" id="SignalP"/>
    </source>
</evidence>
<organism evidence="2 3">
    <name type="scientific">Dinghuibacter silviterrae</name>
    <dbReference type="NCBI Taxonomy" id="1539049"/>
    <lineage>
        <taxon>Bacteria</taxon>
        <taxon>Pseudomonadati</taxon>
        <taxon>Bacteroidota</taxon>
        <taxon>Chitinophagia</taxon>
        <taxon>Chitinophagales</taxon>
        <taxon>Chitinophagaceae</taxon>
        <taxon>Dinghuibacter</taxon>
    </lineage>
</organism>
<gene>
    <name evidence="2" type="ORF">EDB95_1636</name>
</gene>